<dbReference type="Gene3D" id="3.80.30.20">
    <property type="entry name" value="tm_1862 like domain"/>
    <property type="match status" value="1"/>
</dbReference>
<dbReference type="PANTHER" id="PTHR43409">
    <property type="entry name" value="ANAEROBIC MAGNESIUM-PROTOPORPHYRIN IX MONOMETHYL ESTER CYCLASE-RELATED"/>
    <property type="match status" value="1"/>
</dbReference>
<dbReference type="InterPro" id="IPR007197">
    <property type="entry name" value="rSAM"/>
</dbReference>
<evidence type="ECO:0000259" key="6">
    <source>
        <dbReference type="PROSITE" id="PS51918"/>
    </source>
</evidence>
<dbReference type="SUPFAM" id="SSF102114">
    <property type="entry name" value="Radical SAM enzymes"/>
    <property type="match status" value="1"/>
</dbReference>
<dbReference type="InterPro" id="IPR051198">
    <property type="entry name" value="BchE-like"/>
</dbReference>
<dbReference type="InterPro" id="IPR058240">
    <property type="entry name" value="rSAM_sf"/>
</dbReference>
<feature type="domain" description="Radical SAM core" evidence="6">
    <location>
        <begin position="181"/>
        <end position="359"/>
    </location>
</feature>
<gene>
    <name evidence="7" type="ORF">ACFL27_27775</name>
</gene>
<keyword evidence="5" id="KW-0411">Iron-sulfur</keyword>
<dbReference type="Proteomes" id="UP001594351">
    <property type="component" value="Unassembled WGS sequence"/>
</dbReference>
<dbReference type="SFLD" id="SFLDG01082">
    <property type="entry name" value="B12-binding_domain_containing"/>
    <property type="match status" value="1"/>
</dbReference>
<evidence type="ECO:0000256" key="1">
    <source>
        <dbReference type="ARBA" id="ARBA00001966"/>
    </source>
</evidence>
<keyword evidence="3" id="KW-0479">Metal-binding</keyword>
<sequence length="359" mass="40604">MKIALLQIEDEKHPNVYGDFAGGFGAGFVPGKNFLSRVIGFAKHYGLDLPLMSFGYLAAIFSQAGHELVVGRNMKTDADLIIIHSSLTGWKHQVAYAAQFKHGKRQRVGFIGPFSAVKSDLFATGAHFIIKGEPEQAAIRLSAGEILEGVVDSPPVKNLDTLPFPHWDPFHFIRFTYFPSLLRRPIFPILASRGCPDKCIYCPYKVQFNTFRARSLENIIAEMKWLMTKKKAAGFLFRDPFFSFSRKRTEKFAQMLINEKIYIPWVCETKLESLDEDLILLLKRTGLKTINIGIESAQSAILEQAGRTVYDEKRVLDLLQFCDQHGVKITGFFIIGWPEDTRKSIEATIAFAQKLNPHI</sequence>
<evidence type="ECO:0000313" key="7">
    <source>
        <dbReference type="EMBL" id="MFC1854002.1"/>
    </source>
</evidence>
<evidence type="ECO:0000256" key="3">
    <source>
        <dbReference type="ARBA" id="ARBA00022723"/>
    </source>
</evidence>
<organism evidence="7 8">
    <name type="scientific">candidate division CSSED10-310 bacterium</name>
    <dbReference type="NCBI Taxonomy" id="2855610"/>
    <lineage>
        <taxon>Bacteria</taxon>
        <taxon>Bacteria division CSSED10-310</taxon>
    </lineage>
</organism>
<evidence type="ECO:0000313" key="8">
    <source>
        <dbReference type="Proteomes" id="UP001594351"/>
    </source>
</evidence>
<comment type="cofactor">
    <cofactor evidence="1">
        <name>[4Fe-4S] cluster</name>
        <dbReference type="ChEBI" id="CHEBI:49883"/>
    </cofactor>
</comment>
<dbReference type="Pfam" id="PF04055">
    <property type="entry name" value="Radical_SAM"/>
    <property type="match status" value="1"/>
</dbReference>
<dbReference type="SMART" id="SM00729">
    <property type="entry name" value="Elp3"/>
    <property type="match status" value="1"/>
</dbReference>
<evidence type="ECO:0000256" key="2">
    <source>
        <dbReference type="ARBA" id="ARBA00022691"/>
    </source>
</evidence>
<accession>A0ABV6Z6D5</accession>
<dbReference type="CDD" id="cd01335">
    <property type="entry name" value="Radical_SAM"/>
    <property type="match status" value="1"/>
</dbReference>
<reference evidence="7 8" key="1">
    <citation type="submission" date="2024-09" db="EMBL/GenBank/DDBJ databases">
        <title>Laminarin stimulates single cell rates of sulfate reduction while oxygen inhibits transcriptomic activity in coastal marine sediment.</title>
        <authorList>
            <person name="Lindsay M."/>
            <person name="Orcutt B."/>
            <person name="Emerson D."/>
            <person name="Stepanauskas R."/>
            <person name="D'Angelo T."/>
        </authorList>
    </citation>
    <scope>NUCLEOTIDE SEQUENCE [LARGE SCALE GENOMIC DNA]</scope>
    <source>
        <strain evidence="7">SAG AM-311-K15</strain>
    </source>
</reference>
<feature type="non-terminal residue" evidence="7">
    <location>
        <position position="359"/>
    </location>
</feature>
<comment type="caution">
    <text evidence="7">The sequence shown here is derived from an EMBL/GenBank/DDBJ whole genome shotgun (WGS) entry which is preliminary data.</text>
</comment>
<dbReference type="EMBL" id="JBHPBY010000676">
    <property type="protein sequence ID" value="MFC1854002.1"/>
    <property type="molecule type" value="Genomic_DNA"/>
</dbReference>
<evidence type="ECO:0000256" key="4">
    <source>
        <dbReference type="ARBA" id="ARBA00023004"/>
    </source>
</evidence>
<dbReference type="InterPro" id="IPR006638">
    <property type="entry name" value="Elp3/MiaA/NifB-like_rSAM"/>
</dbReference>
<name>A0ABV6Z6D5_UNCC1</name>
<proteinExistence type="predicted"/>
<evidence type="ECO:0000256" key="5">
    <source>
        <dbReference type="ARBA" id="ARBA00023014"/>
    </source>
</evidence>
<keyword evidence="4" id="KW-0408">Iron</keyword>
<dbReference type="InterPro" id="IPR023404">
    <property type="entry name" value="rSAM_horseshoe"/>
</dbReference>
<protein>
    <submittedName>
        <fullName evidence="7">B12-binding domain-containing radical SAM protein</fullName>
    </submittedName>
</protein>
<dbReference type="SFLD" id="SFLDS00029">
    <property type="entry name" value="Radical_SAM"/>
    <property type="match status" value="1"/>
</dbReference>
<dbReference type="PANTHER" id="PTHR43409:SF16">
    <property type="entry name" value="SLR0320 PROTEIN"/>
    <property type="match status" value="1"/>
</dbReference>
<keyword evidence="2" id="KW-0949">S-adenosyl-L-methionine</keyword>
<dbReference type="PROSITE" id="PS51918">
    <property type="entry name" value="RADICAL_SAM"/>
    <property type="match status" value="1"/>
</dbReference>
<keyword evidence="8" id="KW-1185">Reference proteome</keyword>